<name>A0A9Q3EB72_9BASI</name>
<organism evidence="1 2">
    <name type="scientific">Austropuccinia psidii MF-1</name>
    <dbReference type="NCBI Taxonomy" id="1389203"/>
    <lineage>
        <taxon>Eukaryota</taxon>
        <taxon>Fungi</taxon>
        <taxon>Dikarya</taxon>
        <taxon>Basidiomycota</taxon>
        <taxon>Pucciniomycotina</taxon>
        <taxon>Pucciniomycetes</taxon>
        <taxon>Pucciniales</taxon>
        <taxon>Sphaerophragmiaceae</taxon>
        <taxon>Austropuccinia</taxon>
    </lineage>
</organism>
<protein>
    <submittedName>
        <fullName evidence="1">Uncharacterized protein</fullName>
    </submittedName>
</protein>
<comment type="caution">
    <text evidence="1">The sequence shown here is derived from an EMBL/GenBank/DDBJ whole genome shotgun (WGS) entry which is preliminary data.</text>
</comment>
<keyword evidence="2" id="KW-1185">Reference proteome</keyword>
<dbReference type="OrthoDB" id="2507422at2759"/>
<dbReference type="EMBL" id="AVOT02026425">
    <property type="protein sequence ID" value="MBW0518129.1"/>
    <property type="molecule type" value="Genomic_DNA"/>
</dbReference>
<reference evidence="1" key="1">
    <citation type="submission" date="2021-03" db="EMBL/GenBank/DDBJ databases">
        <title>Draft genome sequence of rust myrtle Austropuccinia psidii MF-1, a brazilian biotype.</title>
        <authorList>
            <person name="Quecine M.C."/>
            <person name="Pachon D.M.R."/>
            <person name="Bonatelli M.L."/>
            <person name="Correr F.H."/>
            <person name="Franceschini L.M."/>
            <person name="Leite T.F."/>
            <person name="Margarido G.R.A."/>
            <person name="Almeida C.A."/>
            <person name="Ferrarezi J.A."/>
            <person name="Labate C.A."/>
        </authorList>
    </citation>
    <scope>NUCLEOTIDE SEQUENCE</scope>
    <source>
        <strain evidence="1">MF-1</strain>
    </source>
</reference>
<evidence type="ECO:0000313" key="2">
    <source>
        <dbReference type="Proteomes" id="UP000765509"/>
    </source>
</evidence>
<dbReference type="AlphaFoldDB" id="A0A9Q3EB72"/>
<gene>
    <name evidence="1" type="ORF">O181_057844</name>
</gene>
<proteinExistence type="predicted"/>
<evidence type="ECO:0000313" key="1">
    <source>
        <dbReference type="EMBL" id="MBW0518129.1"/>
    </source>
</evidence>
<sequence>MRYIHGTPTKLSGFIEKKKHPLIMDTEASFSVVTRNYLDENIFWWSTEALPTEANSLISLSAKLHVLGKSTNQAIITHKKGDFRIGPEVLVLENAQARGFILGEEYRRMYGIDICNIKNRNLKFGKEKEKIF</sequence>
<dbReference type="Proteomes" id="UP000765509">
    <property type="component" value="Unassembled WGS sequence"/>
</dbReference>
<accession>A0A9Q3EB72</accession>